<evidence type="ECO:0000313" key="3">
    <source>
        <dbReference type="Proteomes" id="UP000799302"/>
    </source>
</evidence>
<feature type="region of interest" description="Disordered" evidence="1">
    <location>
        <begin position="1"/>
        <end position="32"/>
    </location>
</feature>
<evidence type="ECO:0000313" key="2">
    <source>
        <dbReference type="EMBL" id="KAF2668605.1"/>
    </source>
</evidence>
<dbReference type="Proteomes" id="UP000799302">
    <property type="component" value="Unassembled WGS sequence"/>
</dbReference>
<dbReference type="OrthoDB" id="4521980at2759"/>
<accession>A0A6A6U8K2</accession>
<sequence length="152" mass="16789">MSEESPNRGLHPDDPLAKQLTARTQPTVMKTEPMEKPIRSLLSISIPQDRISAILQGSAPESMAQKWYIYSTGPTIQGLATLFMFRSWTGLAVAEITISIPVDGAGKTMDGDSKMTEIRWESSYDRVGQQTEESAKETVLEVCKWVLGVDLS</sequence>
<reference evidence="2" key="1">
    <citation type="journal article" date="2020" name="Stud. Mycol.">
        <title>101 Dothideomycetes genomes: a test case for predicting lifestyles and emergence of pathogens.</title>
        <authorList>
            <person name="Haridas S."/>
            <person name="Albert R."/>
            <person name="Binder M."/>
            <person name="Bloem J."/>
            <person name="Labutti K."/>
            <person name="Salamov A."/>
            <person name="Andreopoulos B."/>
            <person name="Baker S."/>
            <person name="Barry K."/>
            <person name="Bills G."/>
            <person name="Bluhm B."/>
            <person name="Cannon C."/>
            <person name="Castanera R."/>
            <person name="Culley D."/>
            <person name="Daum C."/>
            <person name="Ezra D."/>
            <person name="Gonzalez J."/>
            <person name="Henrissat B."/>
            <person name="Kuo A."/>
            <person name="Liang C."/>
            <person name="Lipzen A."/>
            <person name="Lutzoni F."/>
            <person name="Magnuson J."/>
            <person name="Mondo S."/>
            <person name="Nolan M."/>
            <person name="Ohm R."/>
            <person name="Pangilinan J."/>
            <person name="Park H.-J."/>
            <person name="Ramirez L."/>
            <person name="Alfaro M."/>
            <person name="Sun H."/>
            <person name="Tritt A."/>
            <person name="Yoshinaga Y."/>
            <person name="Zwiers L.-H."/>
            <person name="Turgeon B."/>
            <person name="Goodwin S."/>
            <person name="Spatafora J."/>
            <person name="Crous P."/>
            <person name="Grigoriev I."/>
        </authorList>
    </citation>
    <scope>NUCLEOTIDE SEQUENCE</scope>
    <source>
        <strain evidence="2">CBS 115976</strain>
    </source>
</reference>
<dbReference type="EMBL" id="MU004236">
    <property type="protein sequence ID" value="KAF2668605.1"/>
    <property type="molecule type" value="Genomic_DNA"/>
</dbReference>
<name>A0A6A6U8K2_9PEZI</name>
<evidence type="ECO:0000256" key="1">
    <source>
        <dbReference type="SAM" id="MobiDB-lite"/>
    </source>
</evidence>
<dbReference type="AlphaFoldDB" id="A0A6A6U8K2"/>
<proteinExistence type="predicted"/>
<gene>
    <name evidence="2" type="ORF">BT63DRAFT_456247</name>
</gene>
<organism evidence="2 3">
    <name type="scientific">Microthyrium microscopicum</name>
    <dbReference type="NCBI Taxonomy" id="703497"/>
    <lineage>
        <taxon>Eukaryota</taxon>
        <taxon>Fungi</taxon>
        <taxon>Dikarya</taxon>
        <taxon>Ascomycota</taxon>
        <taxon>Pezizomycotina</taxon>
        <taxon>Dothideomycetes</taxon>
        <taxon>Dothideomycetes incertae sedis</taxon>
        <taxon>Microthyriales</taxon>
        <taxon>Microthyriaceae</taxon>
        <taxon>Microthyrium</taxon>
    </lineage>
</organism>
<protein>
    <submittedName>
        <fullName evidence="2">Uncharacterized protein</fullName>
    </submittedName>
</protein>
<keyword evidence="3" id="KW-1185">Reference proteome</keyword>